<dbReference type="Gene3D" id="3.40.50.10330">
    <property type="entry name" value="Probable inorganic polyphosphate/atp-NAD kinase, domain 1"/>
    <property type="match status" value="1"/>
</dbReference>
<dbReference type="Gene3D" id="2.60.200.30">
    <property type="entry name" value="Probable inorganic polyphosphate/atp-NAD kinase, domain 2"/>
    <property type="match status" value="1"/>
</dbReference>
<evidence type="ECO:0000256" key="6">
    <source>
        <dbReference type="ARBA" id="ARBA00023027"/>
    </source>
</evidence>
<accession>A0A7U7GBB1</accession>
<proteinExistence type="inferred from homology"/>
<comment type="similarity">
    <text evidence="8">Belongs to the NAD kinase family.</text>
</comment>
<evidence type="ECO:0000256" key="5">
    <source>
        <dbReference type="ARBA" id="ARBA00022857"/>
    </source>
</evidence>
<comment type="function">
    <text evidence="8">Involved in the regulation of the intracellular balance of NAD and NADP, and is a key enzyme in the biosynthesis of NADP. Catalyzes specifically the phosphorylation on 2'-hydroxyl of the adenosine moiety of NAD to yield NADP.</text>
</comment>
<dbReference type="FunFam" id="2.60.200.30:FF:000009">
    <property type="entry name" value="Poly(P)/ATP NAD kinase"/>
    <property type="match status" value="1"/>
</dbReference>
<keyword evidence="4 8" id="KW-0067">ATP-binding</keyword>
<dbReference type="InterPro" id="IPR016064">
    <property type="entry name" value="NAD/diacylglycerol_kinase_sf"/>
</dbReference>
<evidence type="ECO:0000313" key="10">
    <source>
        <dbReference type="Proteomes" id="UP000019184"/>
    </source>
</evidence>
<feature type="binding site" evidence="8">
    <location>
        <begin position="74"/>
        <end position="75"/>
    </location>
    <ligand>
        <name>NAD(+)</name>
        <dbReference type="ChEBI" id="CHEBI:57540"/>
    </ligand>
</feature>
<keyword evidence="3 8" id="KW-0418">Kinase</keyword>
<dbReference type="NCBIfam" id="NF002306">
    <property type="entry name" value="PRK01231.1"/>
    <property type="match status" value="1"/>
</dbReference>
<dbReference type="GO" id="GO:0006741">
    <property type="term" value="P:NADP+ biosynthetic process"/>
    <property type="evidence" value="ECO:0007669"/>
    <property type="project" value="UniProtKB-UniRule"/>
</dbReference>
<dbReference type="AlphaFoldDB" id="A0A7U7GBB1"/>
<dbReference type="EC" id="2.7.1.23" evidence="8"/>
<dbReference type="Proteomes" id="UP000019184">
    <property type="component" value="Unassembled WGS sequence"/>
</dbReference>
<evidence type="ECO:0000313" key="9">
    <source>
        <dbReference type="EMBL" id="CDH45007.1"/>
    </source>
</evidence>
<keyword evidence="1 8" id="KW-0808">Transferase</keyword>
<dbReference type="Pfam" id="PF01513">
    <property type="entry name" value="NAD_kinase"/>
    <property type="match status" value="1"/>
</dbReference>
<dbReference type="GO" id="GO:0046872">
    <property type="term" value="F:metal ion binding"/>
    <property type="evidence" value="ECO:0007669"/>
    <property type="project" value="UniProtKB-UniRule"/>
</dbReference>
<feature type="binding site" evidence="8">
    <location>
        <position position="178"/>
    </location>
    <ligand>
        <name>NAD(+)</name>
        <dbReference type="ChEBI" id="CHEBI:57540"/>
    </ligand>
</feature>
<dbReference type="RefSeq" id="WP_034432221.1">
    <property type="nucleotide sequence ID" value="NZ_CBTK010000113.1"/>
</dbReference>
<dbReference type="PANTHER" id="PTHR20275">
    <property type="entry name" value="NAD KINASE"/>
    <property type="match status" value="1"/>
</dbReference>
<dbReference type="HAMAP" id="MF_00361">
    <property type="entry name" value="NAD_kinase"/>
    <property type="match status" value="1"/>
</dbReference>
<protein>
    <recommendedName>
        <fullName evidence="8">NAD kinase</fullName>
        <ecNumber evidence="8">2.7.1.23</ecNumber>
    </recommendedName>
    <alternativeName>
        <fullName evidence="8">ATP-dependent NAD kinase</fullName>
    </alternativeName>
</protein>
<comment type="caution">
    <text evidence="9">The sequence shown here is derived from an EMBL/GenBank/DDBJ whole genome shotgun (WGS) entry which is preliminary data.</text>
</comment>
<dbReference type="InterPro" id="IPR017438">
    <property type="entry name" value="ATP-NAD_kinase_N"/>
</dbReference>
<dbReference type="PANTHER" id="PTHR20275:SF0">
    <property type="entry name" value="NAD KINASE"/>
    <property type="match status" value="1"/>
</dbReference>
<gene>
    <name evidence="8 9" type="primary">nadK</name>
    <name evidence="9" type="ORF">BN874_200077</name>
</gene>
<feature type="binding site" evidence="8">
    <location>
        <begin position="148"/>
        <end position="149"/>
    </location>
    <ligand>
        <name>NAD(+)</name>
        <dbReference type="ChEBI" id="CHEBI:57540"/>
    </ligand>
</feature>
<dbReference type="GO" id="GO:0003951">
    <property type="term" value="F:NAD+ kinase activity"/>
    <property type="evidence" value="ECO:0007669"/>
    <property type="project" value="UniProtKB-UniRule"/>
</dbReference>
<dbReference type="GO" id="GO:0019674">
    <property type="term" value="P:NAD+ metabolic process"/>
    <property type="evidence" value="ECO:0007669"/>
    <property type="project" value="InterPro"/>
</dbReference>
<keyword evidence="6 8" id="KW-0520">NAD</keyword>
<dbReference type="InterPro" id="IPR017437">
    <property type="entry name" value="ATP-NAD_kinase_PpnK-typ_C"/>
</dbReference>
<keyword evidence="5 8" id="KW-0521">NADP</keyword>
<reference evidence="9 10" key="1">
    <citation type="journal article" date="2014" name="ISME J.">
        <title>Candidatus Competibacter-lineage genomes retrieved from metagenomes reveal functional metabolic diversity.</title>
        <authorList>
            <person name="McIlroy S.J."/>
            <person name="Albertsen M."/>
            <person name="Andresen E.K."/>
            <person name="Saunders A.M."/>
            <person name="Kristiansen R."/>
            <person name="Stokholm-Bjerregaard M."/>
            <person name="Nielsen K.L."/>
            <person name="Nielsen P.H."/>
        </authorList>
    </citation>
    <scope>NUCLEOTIDE SEQUENCE [LARGE SCALE GENOMIC DNA]</scope>
    <source>
        <strain evidence="9 10">Run_B_J11</strain>
    </source>
</reference>
<sequence>MSTLAFHTIGLIGKFGDPNVADTLNQIALHLHQRQLRVLLDESSARLIPDNGLEIASRAAIGEQCDLAIVMGGDGTMLNAARSLVDYQVPILGVNLGRLGFLADVSPGEIPHSLDAVLNGQFREARRSLLHAEVVHEDQVTSEADALNDVVVHKREVARMIEVDTFLDGRFLNAYRADGLIISTPTGSTAYALAGGGPIIHPALEAVVLVPICPHTLSHRPIVVKADSVIEVVLNAANTTQTQVTCDGQISLALEPGDRIVIRKKDRKVRLIHPVNHDYFKLLRAKLSWGLSPEASPFT</sequence>
<evidence type="ECO:0000256" key="4">
    <source>
        <dbReference type="ARBA" id="ARBA00022840"/>
    </source>
</evidence>
<dbReference type="OrthoDB" id="9774737at2"/>
<dbReference type="GO" id="GO:0005737">
    <property type="term" value="C:cytoplasm"/>
    <property type="evidence" value="ECO:0007669"/>
    <property type="project" value="UniProtKB-SubCell"/>
</dbReference>
<dbReference type="InterPro" id="IPR002504">
    <property type="entry name" value="NADK"/>
</dbReference>
<feature type="binding site" evidence="8">
    <location>
        <position position="249"/>
    </location>
    <ligand>
        <name>NAD(+)</name>
        <dbReference type="ChEBI" id="CHEBI:57540"/>
    </ligand>
</feature>
<evidence type="ECO:0000256" key="3">
    <source>
        <dbReference type="ARBA" id="ARBA00022777"/>
    </source>
</evidence>
<feature type="binding site" evidence="8">
    <location>
        <position position="176"/>
    </location>
    <ligand>
        <name>NAD(+)</name>
        <dbReference type="ChEBI" id="CHEBI:57540"/>
    </ligand>
</feature>
<keyword evidence="2 8" id="KW-0547">Nucleotide-binding</keyword>
<comment type="caution">
    <text evidence="8">Lacks conserved residue(s) required for the propagation of feature annotation.</text>
</comment>
<dbReference type="GO" id="GO:0051287">
    <property type="term" value="F:NAD binding"/>
    <property type="evidence" value="ECO:0007669"/>
    <property type="project" value="UniProtKB-ARBA"/>
</dbReference>
<comment type="subcellular location">
    <subcellularLocation>
        <location evidence="8">Cytoplasm</location>
    </subcellularLocation>
</comment>
<comment type="catalytic activity">
    <reaction evidence="7 8">
        <text>NAD(+) + ATP = ADP + NADP(+) + H(+)</text>
        <dbReference type="Rhea" id="RHEA:18629"/>
        <dbReference type="ChEBI" id="CHEBI:15378"/>
        <dbReference type="ChEBI" id="CHEBI:30616"/>
        <dbReference type="ChEBI" id="CHEBI:57540"/>
        <dbReference type="ChEBI" id="CHEBI:58349"/>
        <dbReference type="ChEBI" id="CHEBI:456216"/>
        <dbReference type="EC" id="2.7.1.23"/>
    </reaction>
</comment>
<dbReference type="EMBL" id="CBTK010000113">
    <property type="protein sequence ID" value="CDH45007.1"/>
    <property type="molecule type" value="Genomic_DNA"/>
</dbReference>
<evidence type="ECO:0000256" key="7">
    <source>
        <dbReference type="ARBA" id="ARBA00047925"/>
    </source>
</evidence>
<evidence type="ECO:0000256" key="1">
    <source>
        <dbReference type="ARBA" id="ARBA00022679"/>
    </source>
</evidence>
<evidence type="ECO:0000256" key="2">
    <source>
        <dbReference type="ARBA" id="ARBA00022741"/>
    </source>
</evidence>
<feature type="binding site" evidence="8">
    <location>
        <position position="159"/>
    </location>
    <ligand>
        <name>NAD(+)</name>
        <dbReference type="ChEBI" id="CHEBI:57540"/>
    </ligand>
</feature>
<feature type="active site" description="Proton acceptor" evidence="8">
    <location>
        <position position="74"/>
    </location>
</feature>
<name>A0A7U7GBB1_9GAMM</name>
<keyword evidence="8" id="KW-0963">Cytoplasm</keyword>
<evidence type="ECO:0000256" key="8">
    <source>
        <dbReference type="HAMAP-Rule" id="MF_00361"/>
    </source>
</evidence>
<organism evidence="9 10">
    <name type="scientific">Candidatus Contendobacter odensis Run_B_J11</name>
    <dbReference type="NCBI Taxonomy" id="1400861"/>
    <lineage>
        <taxon>Bacteria</taxon>
        <taxon>Pseudomonadati</taxon>
        <taxon>Pseudomonadota</taxon>
        <taxon>Gammaproteobacteria</taxon>
        <taxon>Candidatus Competibacteraceae</taxon>
        <taxon>Candidatus Contendibacter</taxon>
    </lineage>
</organism>
<keyword evidence="10" id="KW-1185">Reference proteome</keyword>
<comment type="cofactor">
    <cofactor evidence="8">
        <name>a divalent metal cation</name>
        <dbReference type="ChEBI" id="CHEBI:60240"/>
    </cofactor>
</comment>
<dbReference type="Pfam" id="PF20143">
    <property type="entry name" value="NAD_kinase_C"/>
    <property type="match status" value="1"/>
</dbReference>
<dbReference type="SUPFAM" id="SSF111331">
    <property type="entry name" value="NAD kinase/diacylglycerol kinase-like"/>
    <property type="match status" value="1"/>
</dbReference>
<dbReference type="GO" id="GO:0005524">
    <property type="term" value="F:ATP binding"/>
    <property type="evidence" value="ECO:0007669"/>
    <property type="project" value="UniProtKB-KW"/>
</dbReference>